<organism evidence="1">
    <name type="scientific">freshwater sediment metagenome</name>
    <dbReference type="NCBI Taxonomy" id="556182"/>
    <lineage>
        <taxon>unclassified sequences</taxon>
        <taxon>metagenomes</taxon>
        <taxon>ecological metagenomes</taxon>
    </lineage>
</organism>
<evidence type="ECO:0000313" key="1">
    <source>
        <dbReference type="EMBL" id="CAJ0853403.1"/>
    </source>
</evidence>
<gene>
    <name evidence="1" type="ORF">AMST5_00644</name>
</gene>
<proteinExistence type="predicted"/>
<dbReference type="AlphaFoldDB" id="A0AA48LYP4"/>
<dbReference type="EMBL" id="OY288114">
    <property type="protein sequence ID" value="CAJ0853403.1"/>
    <property type="molecule type" value="Genomic_DNA"/>
</dbReference>
<sequence length="72" mass="7680">MCSICRRADVPKNRASVNGPLLAGLVYRSHTGHAFVEFVGARPGEEPSGAFAFGRSRRVIKGVLGAAKVRVK</sequence>
<protein>
    <submittedName>
        <fullName evidence="1">Uncharacterized protein</fullName>
    </submittedName>
</protein>
<accession>A0AA48LYP4</accession>
<name>A0AA48LYP4_9ZZZZ</name>
<reference evidence="1" key="1">
    <citation type="submission" date="2023-07" db="EMBL/GenBank/DDBJ databases">
        <authorList>
            <person name="Pelsma A.J. K."/>
        </authorList>
    </citation>
    <scope>NUCLEOTIDE SEQUENCE</scope>
</reference>